<dbReference type="GO" id="GO:0006351">
    <property type="term" value="P:DNA-templated transcription"/>
    <property type="evidence" value="ECO:0007669"/>
    <property type="project" value="UniProtKB-UniRule"/>
</dbReference>
<dbReference type="EMBL" id="CAUOFW020009591">
    <property type="protein sequence ID" value="CAK9186462.1"/>
    <property type="molecule type" value="Genomic_DNA"/>
</dbReference>
<dbReference type="GO" id="GO:0005524">
    <property type="term" value="F:ATP binding"/>
    <property type="evidence" value="ECO:0007669"/>
    <property type="project" value="UniProtKB-UniRule"/>
</dbReference>
<comment type="similarity">
    <text evidence="3">Belongs to the GRF family.</text>
</comment>
<comment type="function">
    <text evidence="3">Transcription activator.</text>
</comment>
<reference evidence="6 7" key="1">
    <citation type="submission" date="2024-02" db="EMBL/GenBank/DDBJ databases">
        <authorList>
            <person name="Vignale AGUSTIN F."/>
            <person name="Sosa J E."/>
            <person name="Modenutti C."/>
        </authorList>
    </citation>
    <scope>NUCLEOTIDE SEQUENCE [LARGE SCALE GENOMIC DNA]</scope>
</reference>
<gene>
    <name evidence="6" type="ORF">ILEXP_LOCUS56955</name>
</gene>
<organism evidence="6 7">
    <name type="scientific">Ilex paraguariensis</name>
    <name type="common">yerba mate</name>
    <dbReference type="NCBI Taxonomy" id="185542"/>
    <lineage>
        <taxon>Eukaryota</taxon>
        <taxon>Viridiplantae</taxon>
        <taxon>Streptophyta</taxon>
        <taxon>Embryophyta</taxon>
        <taxon>Tracheophyta</taxon>
        <taxon>Spermatophyta</taxon>
        <taxon>Magnoliopsida</taxon>
        <taxon>eudicotyledons</taxon>
        <taxon>Gunneridae</taxon>
        <taxon>Pentapetalae</taxon>
        <taxon>asterids</taxon>
        <taxon>campanulids</taxon>
        <taxon>Aquifoliales</taxon>
        <taxon>Aquifoliaceae</taxon>
        <taxon>Ilex</taxon>
    </lineage>
</organism>
<sequence>MIPSSDYSNNVPATAEITTTSSSSGNSRVTKINVISDSSATPITINFCNSNNRSKNIVGVNRDTTVTTTTFISAVADKSNSKDNNHCIGDKDTGFDHSNYRLVKRSNSNVKEVKIGGSVAPRFGISPKSVLQVTGCSSSVFEYSTSADTDLQRCRRTDGKKWRCSRCVVPDQKYCQRHMHKGGKKAIYSLGLGNYFRGRSSHRLEFCCSYC</sequence>
<dbReference type="Pfam" id="PF08879">
    <property type="entry name" value="WRC"/>
    <property type="match status" value="1"/>
</dbReference>
<protein>
    <recommendedName>
        <fullName evidence="3">Growth-regulating factor</fullName>
    </recommendedName>
</protein>
<evidence type="ECO:0000313" key="6">
    <source>
        <dbReference type="EMBL" id="CAK9186462.1"/>
    </source>
</evidence>
<dbReference type="InterPro" id="IPR031137">
    <property type="entry name" value="GRF"/>
</dbReference>
<comment type="domain">
    <text evidence="3">The QLQ domain and WRC domain may be involved in protein-protein interaction and DNA-binding, respectively.</text>
</comment>
<evidence type="ECO:0000259" key="5">
    <source>
        <dbReference type="PROSITE" id="PS51667"/>
    </source>
</evidence>
<comment type="caution">
    <text evidence="6">The sequence shown here is derived from an EMBL/GenBank/DDBJ whole genome shotgun (WGS) entry which is preliminary data.</text>
</comment>
<evidence type="ECO:0000256" key="3">
    <source>
        <dbReference type="RuleBase" id="RU367127"/>
    </source>
</evidence>
<evidence type="ECO:0000256" key="1">
    <source>
        <dbReference type="ARBA" id="ARBA00023242"/>
    </source>
</evidence>
<feature type="region of interest" description="Disordered" evidence="4">
    <location>
        <begin position="1"/>
        <end position="27"/>
    </location>
</feature>
<dbReference type="PROSITE" id="PS51667">
    <property type="entry name" value="WRC"/>
    <property type="match status" value="1"/>
</dbReference>
<dbReference type="Proteomes" id="UP001642360">
    <property type="component" value="Unassembled WGS sequence"/>
</dbReference>
<comment type="caution">
    <text evidence="2">Lacks conserved residue(s) required for the propagation of feature annotation.</text>
</comment>
<keyword evidence="1 3" id="KW-0539">Nucleus</keyword>
<evidence type="ECO:0000256" key="2">
    <source>
        <dbReference type="PROSITE-ProRule" id="PRU01002"/>
    </source>
</evidence>
<evidence type="ECO:0000313" key="7">
    <source>
        <dbReference type="Proteomes" id="UP001642360"/>
    </source>
</evidence>
<accession>A0ABC8UZU2</accession>
<comment type="subcellular location">
    <subcellularLocation>
        <location evidence="3">Nucleus</location>
    </subcellularLocation>
</comment>
<feature type="domain" description="WRC" evidence="5">
    <location>
        <begin position="148"/>
        <end position="193"/>
    </location>
</feature>
<dbReference type="PANTHER" id="PTHR31602">
    <property type="entry name" value="GROWTH-REGULATING FACTOR 5"/>
    <property type="match status" value="1"/>
</dbReference>
<dbReference type="GO" id="GO:0005634">
    <property type="term" value="C:nucleus"/>
    <property type="evidence" value="ECO:0007669"/>
    <property type="project" value="UniProtKB-SubCell"/>
</dbReference>
<dbReference type="PANTHER" id="PTHR31602:SF8">
    <property type="entry name" value="GROWTH-REGULATING FACTOR 5"/>
    <property type="match status" value="1"/>
</dbReference>
<keyword evidence="3" id="KW-0804">Transcription</keyword>
<evidence type="ECO:0000256" key="4">
    <source>
        <dbReference type="SAM" id="MobiDB-lite"/>
    </source>
</evidence>
<proteinExistence type="inferred from homology"/>
<keyword evidence="3" id="KW-0805">Transcription regulation</keyword>
<dbReference type="InterPro" id="IPR014977">
    <property type="entry name" value="WRC_dom"/>
</dbReference>
<dbReference type="AlphaFoldDB" id="A0ABC8UZU2"/>
<feature type="compositionally biased region" description="Polar residues" evidence="4">
    <location>
        <begin position="1"/>
        <end position="12"/>
    </location>
</feature>
<name>A0ABC8UZU2_9AQUA</name>
<keyword evidence="7" id="KW-1185">Reference proteome</keyword>
<keyword evidence="3" id="KW-0010">Activator</keyword>